<feature type="region of interest" description="Disordered" evidence="1">
    <location>
        <begin position="1"/>
        <end position="63"/>
    </location>
</feature>
<dbReference type="EMBL" id="CAJNNW010036050">
    <property type="protein sequence ID" value="CAE8731718.1"/>
    <property type="molecule type" value="Genomic_DNA"/>
</dbReference>
<dbReference type="AlphaFoldDB" id="A0A813LLS4"/>
<feature type="compositionally biased region" description="Basic and acidic residues" evidence="1">
    <location>
        <begin position="45"/>
        <end position="63"/>
    </location>
</feature>
<evidence type="ECO:0000256" key="1">
    <source>
        <dbReference type="SAM" id="MobiDB-lite"/>
    </source>
</evidence>
<gene>
    <name evidence="2" type="ORF">PGLA2088_LOCUS46125</name>
</gene>
<sequence length="63" mass="7186">MPVHQNLRSYFQRFREPPPDARSGPALPGQDDDPLGDFTLLTDNAEGRRREKLKPSEKLVVEP</sequence>
<protein>
    <submittedName>
        <fullName evidence="2">Uncharacterized protein</fullName>
    </submittedName>
</protein>
<dbReference type="Proteomes" id="UP000626109">
    <property type="component" value="Unassembled WGS sequence"/>
</dbReference>
<name>A0A813LLS4_POLGL</name>
<proteinExistence type="predicted"/>
<organism evidence="2 3">
    <name type="scientific">Polarella glacialis</name>
    <name type="common">Dinoflagellate</name>
    <dbReference type="NCBI Taxonomy" id="89957"/>
    <lineage>
        <taxon>Eukaryota</taxon>
        <taxon>Sar</taxon>
        <taxon>Alveolata</taxon>
        <taxon>Dinophyceae</taxon>
        <taxon>Suessiales</taxon>
        <taxon>Suessiaceae</taxon>
        <taxon>Polarella</taxon>
    </lineage>
</organism>
<evidence type="ECO:0000313" key="3">
    <source>
        <dbReference type="Proteomes" id="UP000626109"/>
    </source>
</evidence>
<comment type="caution">
    <text evidence="2">The sequence shown here is derived from an EMBL/GenBank/DDBJ whole genome shotgun (WGS) entry which is preliminary data.</text>
</comment>
<evidence type="ECO:0000313" key="2">
    <source>
        <dbReference type="EMBL" id="CAE8731718.1"/>
    </source>
</evidence>
<accession>A0A813LLS4</accession>
<reference evidence="2" key="1">
    <citation type="submission" date="2021-02" db="EMBL/GenBank/DDBJ databases">
        <authorList>
            <person name="Dougan E. K."/>
            <person name="Rhodes N."/>
            <person name="Thang M."/>
            <person name="Chan C."/>
        </authorList>
    </citation>
    <scope>NUCLEOTIDE SEQUENCE</scope>
</reference>